<protein>
    <recommendedName>
        <fullName evidence="3">Transposase</fullName>
    </recommendedName>
</protein>
<sequence length="50" mass="5592">MICHVVPLAEWNADPGRTLFPHALGPRDRRAVQRVLEVRWDNGGRATGLS</sequence>
<accession>A0ABP9T3I0</accession>
<gene>
    <name evidence="1" type="ORF">GCM10023323_36880</name>
</gene>
<evidence type="ECO:0008006" key="3">
    <source>
        <dbReference type="Google" id="ProtNLM"/>
    </source>
</evidence>
<dbReference type="EMBL" id="BAABJR010000008">
    <property type="protein sequence ID" value="GAA5210202.1"/>
    <property type="molecule type" value="Genomic_DNA"/>
</dbReference>
<proteinExistence type="predicted"/>
<organism evidence="1 2">
    <name type="scientific">Streptomyces thinghirensis</name>
    <dbReference type="NCBI Taxonomy" id="551547"/>
    <lineage>
        <taxon>Bacteria</taxon>
        <taxon>Bacillati</taxon>
        <taxon>Actinomycetota</taxon>
        <taxon>Actinomycetes</taxon>
        <taxon>Kitasatosporales</taxon>
        <taxon>Streptomycetaceae</taxon>
        <taxon>Streptomyces</taxon>
    </lineage>
</organism>
<keyword evidence="2" id="KW-1185">Reference proteome</keyword>
<comment type="caution">
    <text evidence="1">The sequence shown here is derived from an EMBL/GenBank/DDBJ whole genome shotgun (WGS) entry which is preliminary data.</text>
</comment>
<evidence type="ECO:0000313" key="1">
    <source>
        <dbReference type="EMBL" id="GAA5210202.1"/>
    </source>
</evidence>
<reference evidence="2" key="1">
    <citation type="journal article" date="2019" name="Int. J. Syst. Evol. Microbiol.">
        <title>The Global Catalogue of Microorganisms (GCM) 10K type strain sequencing project: providing services to taxonomists for standard genome sequencing and annotation.</title>
        <authorList>
            <consortium name="The Broad Institute Genomics Platform"/>
            <consortium name="The Broad Institute Genome Sequencing Center for Infectious Disease"/>
            <person name="Wu L."/>
            <person name="Ma J."/>
        </authorList>
    </citation>
    <scope>NUCLEOTIDE SEQUENCE [LARGE SCALE GENOMIC DNA]</scope>
    <source>
        <strain evidence="2">JCM 18306</strain>
    </source>
</reference>
<name>A0ABP9T3I0_9ACTN</name>
<evidence type="ECO:0000313" key="2">
    <source>
        <dbReference type="Proteomes" id="UP001499878"/>
    </source>
</evidence>
<dbReference type="Proteomes" id="UP001499878">
    <property type="component" value="Unassembled WGS sequence"/>
</dbReference>